<evidence type="ECO:0000256" key="1">
    <source>
        <dbReference type="SAM" id="SignalP"/>
    </source>
</evidence>
<dbReference type="RefSeq" id="WP_149607176.1">
    <property type="nucleotide sequence ID" value="NZ_VTZD01000003.1"/>
</dbReference>
<feature type="domain" description="Invasin" evidence="2">
    <location>
        <begin position="366"/>
        <end position="443"/>
    </location>
</feature>
<dbReference type="Proteomes" id="UP000323297">
    <property type="component" value="Unassembled WGS sequence"/>
</dbReference>
<keyword evidence="1" id="KW-0732">Signal</keyword>
<dbReference type="SUPFAM" id="SSF49373">
    <property type="entry name" value="Invasin/intimin cell-adhesion fragments"/>
    <property type="match status" value="1"/>
</dbReference>
<evidence type="ECO:0008006" key="6">
    <source>
        <dbReference type="Google" id="ProtNLM"/>
    </source>
</evidence>
<feature type="chain" id="PRO_5023091079" description="Invasin" evidence="1">
    <location>
        <begin position="28"/>
        <end position="553"/>
    </location>
</feature>
<evidence type="ECO:0000259" key="2">
    <source>
        <dbReference type="Pfam" id="PF21764"/>
    </source>
</evidence>
<dbReference type="Pfam" id="PF21764">
    <property type="entry name" value="Invasin_D4"/>
    <property type="match status" value="1"/>
</dbReference>
<dbReference type="Pfam" id="PF23197">
    <property type="entry name" value="IG_AIR9"/>
    <property type="match status" value="1"/>
</dbReference>
<dbReference type="Gene3D" id="2.60.40.2700">
    <property type="match status" value="1"/>
</dbReference>
<dbReference type="Gene3D" id="3.10.100.10">
    <property type="entry name" value="Mannose-Binding Protein A, subunit A"/>
    <property type="match status" value="1"/>
</dbReference>
<dbReference type="InterPro" id="IPR048658">
    <property type="entry name" value="Invasin_D4"/>
</dbReference>
<gene>
    <name evidence="4" type="ORF">D3H66_01430</name>
</gene>
<proteinExistence type="predicted"/>
<comment type="caution">
    <text evidence="4">The sequence shown here is derived from an EMBL/GenBank/DDBJ whole genome shotgun (WGS) entry which is preliminary data.</text>
</comment>
<organism evidence="4 5">
    <name type="scientific">Citrobacter portucalensis</name>
    <dbReference type="NCBI Taxonomy" id="1639133"/>
    <lineage>
        <taxon>Bacteria</taxon>
        <taxon>Pseudomonadati</taxon>
        <taxon>Pseudomonadota</taxon>
        <taxon>Gammaproteobacteria</taxon>
        <taxon>Enterobacterales</taxon>
        <taxon>Enterobacteriaceae</taxon>
        <taxon>Citrobacter</taxon>
        <taxon>Citrobacter freundii complex</taxon>
    </lineage>
</organism>
<protein>
    <recommendedName>
        <fullName evidence="6">Invasin</fullName>
    </recommendedName>
</protein>
<dbReference type="EMBL" id="VTZD01000003">
    <property type="protein sequence ID" value="KAA1146404.1"/>
    <property type="molecule type" value="Genomic_DNA"/>
</dbReference>
<evidence type="ECO:0000313" key="4">
    <source>
        <dbReference type="EMBL" id="KAA1146404.1"/>
    </source>
</evidence>
<reference evidence="4 5" key="1">
    <citation type="submission" date="2019-08" db="EMBL/GenBank/DDBJ databases">
        <title>Draft genome sequence of Citrobacter portucalensis strain isolated from green turtle.</title>
        <authorList>
            <person name="Fernandes M.R."/>
            <person name="Sellera F.P."/>
            <person name="Goldeberg D.W."/>
            <person name="Costa D.C."/>
            <person name="Lincopan N."/>
        </authorList>
    </citation>
    <scope>NUCLEOTIDE SEQUENCE [LARGE SCALE GENOMIC DNA]</scope>
    <source>
        <strain evidence="4 5">TV06</strain>
    </source>
</reference>
<feature type="domain" description="AIR9-like A9" evidence="3">
    <location>
        <begin position="268"/>
        <end position="350"/>
    </location>
</feature>
<evidence type="ECO:0000259" key="3">
    <source>
        <dbReference type="Pfam" id="PF23197"/>
    </source>
</evidence>
<evidence type="ECO:0000313" key="5">
    <source>
        <dbReference type="Proteomes" id="UP000323297"/>
    </source>
</evidence>
<accession>A0A5B0TB54</accession>
<name>A0A5B0TB54_9ENTR</name>
<dbReference type="InterPro" id="IPR008964">
    <property type="entry name" value="Invasin/intimin_cell_adhesion"/>
</dbReference>
<dbReference type="InterPro" id="IPR056284">
    <property type="entry name" value="AIR9-like_A9"/>
</dbReference>
<dbReference type="AlphaFoldDB" id="A0A5B0TB54"/>
<feature type="signal peptide" evidence="1">
    <location>
        <begin position="1"/>
        <end position="27"/>
    </location>
</feature>
<sequence>MKLNHAALFLHSAAGVLCVFFATEALAITAQTSTVKGRPPVAGQLQIINTSAPGFNPAQGDELEIAYVFHDPDGLQESKQESLFRWLADGQEIAEADRQRFSPGKAQNKHYLTVEVLPVEREPSDPDRPDAPFISPETAAPVLPPRAALFLAFQQTTNMMRWGDAYNYCANNGMRLPDVDDLQAMFVTFTRANRVGEDSMGDLQHTYGIPARNAVWTTRAVGEENHSVGDVFTDGHASVVSNGSRQTVFCAKTGPAQGLPAISHLAIPAPREGQTVTLSYQYSGNPTIPDRSRFQWFRADNAAGTSGKTPIVGAVEKSYVPVQEDVNHYLVVEATPASYDTVVGTQVTTVSEQVVVGEDITVPATTTIHVNGVTFDTNSGFPRTGFVGASFQLRMNGNAANNRNYDWRDDKSWLSVNEKGVVKFASKPDAVDRTATILIRAKDGSASYVYTFSVNKWLITSSSPAGFNNDWCGKQGEEYRRPTAEESTLNGERSASTGRWWSEWGALYNFGGGWVNAPYWVDELGSKNTINMSNGLITYTKKSNRVVCITALD</sequence>
<dbReference type="InterPro" id="IPR016186">
    <property type="entry name" value="C-type_lectin-like/link_sf"/>
</dbReference>
<dbReference type="Gene3D" id="2.60.40.1080">
    <property type="match status" value="1"/>
</dbReference>